<dbReference type="AlphaFoldDB" id="A0A2N6NWN5"/>
<keyword evidence="1" id="KW-1133">Transmembrane helix</keyword>
<gene>
    <name evidence="2" type="ORF">BM221_001785</name>
</gene>
<protein>
    <submittedName>
        <fullName evidence="2">Uncharacterized protein</fullName>
    </submittedName>
</protein>
<dbReference type="EMBL" id="MRVG01000002">
    <property type="protein sequence ID" value="PMB71689.1"/>
    <property type="molecule type" value="Genomic_DNA"/>
</dbReference>
<keyword evidence="1" id="KW-0472">Membrane</keyword>
<accession>A0A2N6NWN5</accession>
<feature type="transmembrane region" description="Helical" evidence="1">
    <location>
        <begin position="29"/>
        <end position="50"/>
    </location>
</feature>
<keyword evidence="1" id="KW-0812">Transmembrane</keyword>
<proteinExistence type="predicted"/>
<evidence type="ECO:0000256" key="1">
    <source>
        <dbReference type="SAM" id="Phobius"/>
    </source>
</evidence>
<sequence length="76" mass="8210">MCDRIKREFNPDNVAVALDKMSLKDDEAALVQTTQLASVLIIVVLCSFVAKSSRSANILGNVQKTATLAESKSRKG</sequence>
<dbReference type="Proteomes" id="UP000235728">
    <property type="component" value="Unassembled WGS sequence"/>
</dbReference>
<reference evidence="2 3" key="1">
    <citation type="journal article" date="2016" name="Appl. Microbiol. Biotechnol.">
        <title>Characterization of T-DNA insertion mutants with decreased virulence in the entomopathogenic fungus Beauveria bassiana JEF-007.</title>
        <authorList>
            <person name="Kim S."/>
            <person name="Lee S.J."/>
            <person name="Nai Y.S."/>
            <person name="Yu J.S."/>
            <person name="Lee M.R."/>
            <person name="Yang Y.T."/>
            <person name="Kim J.S."/>
        </authorList>
    </citation>
    <scope>NUCLEOTIDE SEQUENCE [LARGE SCALE GENOMIC DNA]</scope>
    <source>
        <strain evidence="2 3">JEF-007</strain>
    </source>
</reference>
<evidence type="ECO:0000313" key="3">
    <source>
        <dbReference type="Proteomes" id="UP000235728"/>
    </source>
</evidence>
<name>A0A2N6NWN5_BEABA</name>
<comment type="caution">
    <text evidence="2">The sequence shown here is derived from an EMBL/GenBank/DDBJ whole genome shotgun (WGS) entry which is preliminary data.</text>
</comment>
<organism evidence="2 3">
    <name type="scientific">Beauveria bassiana</name>
    <name type="common">White muscardine disease fungus</name>
    <name type="synonym">Tritirachium shiotae</name>
    <dbReference type="NCBI Taxonomy" id="176275"/>
    <lineage>
        <taxon>Eukaryota</taxon>
        <taxon>Fungi</taxon>
        <taxon>Dikarya</taxon>
        <taxon>Ascomycota</taxon>
        <taxon>Pezizomycotina</taxon>
        <taxon>Sordariomycetes</taxon>
        <taxon>Hypocreomycetidae</taxon>
        <taxon>Hypocreales</taxon>
        <taxon>Cordycipitaceae</taxon>
        <taxon>Beauveria</taxon>
    </lineage>
</organism>
<evidence type="ECO:0000313" key="2">
    <source>
        <dbReference type="EMBL" id="PMB71689.1"/>
    </source>
</evidence>